<protein>
    <submittedName>
        <fullName evidence="1">Uncharacterized protein</fullName>
    </submittedName>
</protein>
<accession>A0ABQ9IHS0</accession>
<organism evidence="1 2">
    <name type="scientific">Dryococelus australis</name>
    <dbReference type="NCBI Taxonomy" id="614101"/>
    <lineage>
        <taxon>Eukaryota</taxon>
        <taxon>Metazoa</taxon>
        <taxon>Ecdysozoa</taxon>
        <taxon>Arthropoda</taxon>
        <taxon>Hexapoda</taxon>
        <taxon>Insecta</taxon>
        <taxon>Pterygota</taxon>
        <taxon>Neoptera</taxon>
        <taxon>Polyneoptera</taxon>
        <taxon>Phasmatodea</taxon>
        <taxon>Verophasmatodea</taxon>
        <taxon>Anareolatae</taxon>
        <taxon>Phasmatidae</taxon>
        <taxon>Eurycanthinae</taxon>
        <taxon>Dryococelus</taxon>
    </lineage>
</organism>
<evidence type="ECO:0000313" key="1">
    <source>
        <dbReference type="EMBL" id="KAJ8896238.1"/>
    </source>
</evidence>
<sequence length="86" mass="10173">MEVEKFPNRRNKTNVSYVKLFNSLEHVWFVHIADDFVRIYEGEMASRAGWSIFLLSTTTVEPRRLLEPPRDWPFLQNPGFLTAVFL</sequence>
<evidence type="ECO:0000313" key="2">
    <source>
        <dbReference type="Proteomes" id="UP001159363"/>
    </source>
</evidence>
<dbReference type="EMBL" id="JARBHB010000001">
    <property type="protein sequence ID" value="KAJ8896238.1"/>
    <property type="molecule type" value="Genomic_DNA"/>
</dbReference>
<gene>
    <name evidence="1" type="ORF">PR048_001581</name>
</gene>
<proteinExistence type="predicted"/>
<dbReference type="Proteomes" id="UP001159363">
    <property type="component" value="Chromosome 1"/>
</dbReference>
<comment type="caution">
    <text evidence="1">The sequence shown here is derived from an EMBL/GenBank/DDBJ whole genome shotgun (WGS) entry which is preliminary data.</text>
</comment>
<keyword evidence="2" id="KW-1185">Reference proteome</keyword>
<name>A0ABQ9IHS0_9NEOP</name>
<reference evidence="1 2" key="1">
    <citation type="submission" date="2023-02" db="EMBL/GenBank/DDBJ databases">
        <title>LHISI_Scaffold_Assembly.</title>
        <authorList>
            <person name="Stuart O.P."/>
            <person name="Cleave R."/>
            <person name="Magrath M.J.L."/>
            <person name="Mikheyev A.S."/>
        </authorList>
    </citation>
    <scope>NUCLEOTIDE SEQUENCE [LARGE SCALE GENOMIC DNA]</scope>
    <source>
        <strain evidence="1">Daus_M_001</strain>
        <tissue evidence="1">Leg muscle</tissue>
    </source>
</reference>